<comment type="similarity">
    <text evidence="1 4">Belongs to the glycosyl hydrolase 17 family.</text>
</comment>
<evidence type="ECO:0000256" key="1">
    <source>
        <dbReference type="ARBA" id="ARBA00008773"/>
    </source>
</evidence>
<evidence type="ECO:0000256" key="3">
    <source>
        <dbReference type="ARBA" id="ARBA00023295"/>
    </source>
</evidence>
<evidence type="ECO:0000256" key="4">
    <source>
        <dbReference type="RuleBase" id="RU004335"/>
    </source>
</evidence>
<reference evidence="7" key="1">
    <citation type="journal article" date="2022" name="Int. J. Mol. Sci.">
        <title>Draft Genome of Tanacetum Coccineum: Genomic Comparison of Closely Related Tanacetum-Family Plants.</title>
        <authorList>
            <person name="Yamashiro T."/>
            <person name="Shiraishi A."/>
            <person name="Nakayama K."/>
            <person name="Satake H."/>
        </authorList>
    </citation>
    <scope>NUCLEOTIDE SEQUENCE</scope>
</reference>
<keyword evidence="2 5" id="KW-0378">Hydrolase</keyword>
<protein>
    <submittedName>
        <fullName evidence="7">Glucan endo-1,3-beta-glucosidase-like protein</fullName>
    </submittedName>
</protein>
<evidence type="ECO:0000256" key="6">
    <source>
        <dbReference type="SAM" id="SignalP"/>
    </source>
</evidence>
<keyword evidence="6" id="KW-0732">Signal</keyword>
<name>A0ABQ5DH78_9ASTR</name>
<comment type="caution">
    <text evidence="7">The sequence shown here is derived from an EMBL/GenBank/DDBJ whole genome shotgun (WGS) entry which is preliminary data.</text>
</comment>
<dbReference type="Proteomes" id="UP001151760">
    <property type="component" value="Unassembled WGS sequence"/>
</dbReference>
<dbReference type="PROSITE" id="PS00587">
    <property type="entry name" value="GLYCOSYL_HYDROL_F17"/>
    <property type="match status" value="1"/>
</dbReference>
<evidence type="ECO:0000256" key="2">
    <source>
        <dbReference type="ARBA" id="ARBA00022801"/>
    </source>
</evidence>
<proteinExistence type="inferred from homology"/>
<dbReference type="InterPro" id="IPR000490">
    <property type="entry name" value="Glyco_hydro_17"/>
</dbReference>
<evidence type="ECO:0000313" key="7">
    <source>
        <dbReference type="EMBL" id="GJT36174.1"/>
    </source>
</evidence>
<reference evidence="7" key="2">
    <citation type="submission" date="2022-01" db="EMBL/GenBank/DDBJ databases">
        <authorList>
            <person name="Yamashiro T."/>
            <person name="Shiraishi A."/>
            <person name="Satake H."/>
            <person name="Nakayama K."/>
        </authorList>
    </citation>
    <scope>NUCLEOTIDE SEQUENCE</scope>
</reference>
<dbReference type="Pfam" id="PF00332">
    <property type="entry name" value="Glyco_hydro_17"/>
    <property type="match status" value="1"/>
</dbReference>
<dbReference type="SUPFAM" id="SSF51445">
    <property type="entry name" value="(Trans)glycosidases"/>
    <property type="match status" value="1"/>
</dbReference>
<keyword evidence="3 5" id="KW-0326">Glycosidase</keyword>
<evidence type="ECO:0000313" key="8">
    <source>
        <dbReference type="Proteomes" id="UP001151760"/>
    </source>
</evidence>
<dbReference type="Gene3D" id="3.20.20.80">
    <property type="entry name" value="Glycosidases"/>
    <property type="match status" value="1"/>
</dbReference>
<organism evidence="7 8">
    <name type="scientific">Tanacetum coccineum</name>
    <dbReference type="NCBI Taxonomy" id="301880"/>
    <lineage>
        <taxon>Eukaryota</taxon>
        <taxon>Viridiplantae</taxon>
        <taxon>Streptophyta</taxon>
        <taxon>Embryophyta</taxon>
        <taxon>Tracheophyta</taxon>
        <taxon>Spermatophyta</taxon>
        <taxon>Magnoliopsida</taxon>
        <taxon>eudicotyledons</taxon>
        <taxon>Gunneridae</taxon>
        <taxon>Pentapetalae</taxon>
        <taxon>asterids</taxon>
        <taxon>campanulids</taxon>
        <taxon>Asterales</taxon>
        <taxon>Asteraceae</taxon>
        <taxon>Asteroideae</taxon>
        <taxon>Anthemideae</taxon>
        <taxon>Anthemidinae</taxon>
        <taxon>Tanacetum</taxon>
    </lineage>
</organism>
<sequence>MAIKLLLLSLLLNLLVFTDAQSVGVCYGQNGDGLPSEQDVVTLYRNNDITKMRIYDPSQPTLQALKGSNIELMIGVPNDALQSLNDQETANTWVRDNIQNYPDVNFKYIAVGNEVNPNNENSKYVNFVLPAMQNVLNALRAVGLDNQIKVSTATYTGLLDKTFPPSDGAFDNNVRGFIEPIIRFLAQNNLPMLANIYPYFGYLDDPNSNLPYALFNAQGTVVNDPNGLQYSNLFSAILDAHYAAQAPLGGENVEIVVSESGWPSAGDREATIENAGTYYANLIAYVKGTSGTPRKPGRSIETYLFAMFDENRKTGAEREKHFGVFSPDQQPKYQLNF</sequence>
<feature type="signal peptide" evidence="6">
    <location>
        <begin position="1"/>
        <end position="20"/>
    </location>
</feature>
<gene>
    <name evidence="7" type="ORF">Tco_0926593</name>
</gene>
<keyword evidence="8" id="KW-1185">Reference proteome</keyword>
<dbReference type="InterPro" id="IPR044965">
    <property type="entry name" value="Glyco_hydro_17_plant"/>
</dbReference>
<dbReference type="InterPro" id="IPR017853">
    <property type="entry name" value="GH"/>
</dbReference>
<dbReference type="EMBL" id="BQNB010015114">
    <property type="protein sequence ID" value="GJT36174.1"/>
    <property type="molecule type" value="Genomic_DNA"/>
</dbReference>
<accession>A0ABQ5DH78</accession>
<evidence type="ECO:0000256" key="5">
    <source>
        <dbReference type="RuleBase" id="RU004336"/>
    </source>
</evidence>
<dbReference type="PANTHER" id="PTHR32227">
    <property type="entry name" value="GLUCAN ENDO-1,3-BETA-GLUCOSIDASE BG1-RELATED-RELATED"/>
    <property type="match status" value="1"/>
</dbReference>
<feature type="chain" id="PRO_5045355080" evidence="6">
    <location>
        <begin position="21"/>
        <end position="337"/>
    </location>
</feature>